<feature type="compositionally biased region" description="Basic and acidic residues" evidence="1">
    <location>
        <begin position="102"/>
        <end position="111"/>
    </location>
</feature>
<sequence length="138" mass="14567">MANTGSTLLALITGAAIGAGVGLLYAPGSGEETRKKIKKDAEKAQKDLNKRYKETSSNLTEKAKKARTDFETRLEETLSSASYKADDILSAMESKLEELRKQNARLQKDAKSSSSDTSSHVKAGDSAVGGGTTGKAVV</sequence>
<evidence type="ECO:0000256" key="2">
    <source>
        <dbReference type="SAM" id="Phobius"/>
    </source>
</evidence>
<dbReference type="Proteomes" id="UP001245285">
    <property type="component" value="Unassembled WGS sequence"/>
</dbReference>
<protein>
    <submittedName>
        <fullName evidence="3">YtxH domain-containing protein</fullName>
    </submittedName>
</protein>
<comment type="caution">
    <text evidence="3">The sequence shown here is derived from an EMBL/GenBank/DDBJ whole genome shotgun (WGS) entry which is preliminary data.</text>
</comment>
<feature type="region of interest" description="Disordered" evidence="1">
    <location>
        <begin position="102"/>
        <end position="138"/>
    </location>
</feature>
<gene>
    <name evidence="3" type="ORF">RM545_11115</name>
</gene>
<keyword evidence="2" id="KW-0812">Transmembrane</keyword>
<evidence type="ECO:0000313" key="3">
    <source>
        <dbReference type="EMBL" id="MDT0647240.1"/>
    </source>
</evidence>
<dbReference type="RefSeq" id="WP_311495350.1">
    <property type="nucleotide sequence ID" value="NZ_JAVRHO010000014.1"/>
</dbReference>
<keyword evidence="4" id="KW-1185">Reference proteome</keyword>
<proteinExistence type="predicted"/>
<keyword evidence="2" id="KW-0472">Membrane</keyword>
<dbReference type="InterPro" id="IPR024623">
    <property type="entry name" value="YtxH"/>
</dbReference>
<dbReference type="EMBL" id="JAVRHO010000014">
    <property type="protein sequence ID" value="MDT0647240.1"/>
    <property type="molecule type" value="Genomic_DNA"/>
</dbReference>
<dbReference type="InterPro" id="IPR052928">
    <property type="entry name" value="Desiccation-related_membrane"/>
</dbReference>
<evidence type="ECO:0000313" key="4">
    <source>
        <dbReference type="Proteomes" id="UP001245285"/>
    </source>
</evidence>
<reference evidence="3 4" key="1">
    <citation type="submission" date="2023-09" db="EMBL/GenBank/DDBJ databases">
        <authorList>
            <person name="Rey-Velasco X."/>
        </authorList>
    </citation>
    <scope>NUCLEOTIDE SEQUENCE [LARGE SCALE GENOMIC DNA]</scope>
    <source>
        <strain evidence="3 4">F260</strain>
    </source>
</reference>
<dbReference type="Pfam" id="PF12732">
    <property type="entry name" value="YtxH"/>
    <property type="match status" value="1"/>
</dbReference>
<dbReference type="PANTHER" id="PTHR35792:SF2">
    <property type="entry name" value="GENERAL STRESS PROTEIN"/>
    <property type="match status" value="1"/>
</dbReference>
<dbReference type="Gene3D" id="1.20.120.20">
    <property type="entry name" value="Apolipoprotein"/>
    <property type="match status" value="1"/>
</dbReference>
<feature type="compositionally biased region" description="Basic and acidic residues" evidence="1">
    <location>
        <begin position="31"/>
        <end position="54"/>
    </location>
</feature>
<dbReference type="SUPFAM" id="SSF58113">
    <property type="entry name" value="Apolipoprotein A-I"/>
    <property type="match status" value="1"/>
</dbReference>
<keyword evidence="2" id="KW-1133">Transmembrane helix</keyword>
<feature type="compositionally biased region" description="Gly residues" evidence="1">
    <location>
        <begin position="127"/>
        <end position="138"/>
    </location>
</feature>
<feature type="region of interest" description="Disordered" evidence="1">
    <location>
        <begin position="30"/>
        <end position="70"/>
    </location>
</feature>
<feature type="transmembrane region" description="Helical" evidence="2">
    <location>
        <begin position="6"/>
        <end position="26"/>
    </location>
</feature>
<dbReference type="PANTHER" id="PTHR35792">
    <property type="entry name" value="GENERAL STRESS PROTEIN"/>
    <property type="match status" value="1"/>
</dbReference>
<accession>A0ABU3CLL3</accession>
<organism evidence="3 4">
    <name type="scientific">Autumnicola lenta</name>
    <dbReference type="NCBI Taxonomy" id="3075593"/>
    <lineage>
        <taxon>Bacteria</taxon>
        <taxon>Pseudomonadati</taxon>
        <taxon>Bacteroidota</taxon>
        <taxon>Flavobacteriia</taxon>
        <taxon>Flavobacteriales</taxon>
        <taxon>Flavobacteriaceae</taxon>
        <taxon>Autumnicola</taxon>
    </lineage>
</organism>
<evidence type="ECO:0000256" key="1">
    <source>
        <dbReference type="SAM" id="MobiDB-lite"/>
    </source>
</evidence>
<name>A0ABU3CLL3_9FLAO</name>
<feature type="compositionally biased region" description="Basic and acidic residues" evidence="1">
    <location>
        <begin position="61"/>
        <end position="70"/>
    </location>
</feature>